<evidence type="ECO:0000313" key="1">
    <source>
        <dbReference type="EMBL" id="CDW75321.1"/>
    </source>
</evidence>
<gene>
    <name evidence="1" type="primary">Contig9052.g9685</name>
    <name evidence="1" type="ORF">STYLEM_4308</name>
</gene>
<sequence length="179" mass="21341">MDYSPSAQSNSPLNRSGAFYLVFIDSLNDRVRLDYGDVEQRNIQFQETKILDFMNMELQTSYQQKSTCNTEKISQYIDIENIIENAFTPNSSQLFSHQYLGITKFQFDNDDSTQNYHQFNFQILNQDLSFQIFIQEKDMKIKWSILKDGEQIKHVFEHEEVFMRKSFFEREFALLNCTN</sequence>
<proteinExistence type="predicted"/>
<accession>A0A077ZZH7</accession>
<dbReference type="Proteomes" id="UP000039865">
    <property type="component" value="Unassembled WGS sequence"/>
</dbReference>
<name>A0A077ZZH7_STYLE</name>
<protein>
    <submittedName>
        <fullName evidence="1">Uncharacterized protein</fullName>
    </submittedName>
</protein>
<dbReference type="AlphaFoldDB" id="A0A077ZZH7"/>
<dbReference type="InParanoid" id="A0A077ZZH7"/>
<organism evidence="1 2">
    <name type="scientific">Stylonychia lemnae</name>
    <name type="common">Ciliate</name>
    <dbReference type="NCBI Taxonomy" id="5949"/>
    <lineage>
        <taxon>Eukaryota</taxon>
        <taxon>Sar</taxon>
        <taxon>Alveolata</taxon>
        <taxon>Ciliophora</taxon>
        <taxon>Intramacronucleata</taxon>
        <taxon>Spirotrichea</taxon>
        <taxon>Stichotrichia</taxon>
        <taxon>Sporadotrichida</taxon>
        <taxon>Oxytrichidae</taxon>
        <taxon>Stylonychinae</taxon>
        <taxon>Stylonychia</taxon>
    </lineage>
</organism>
<keyword evidence="2" id="KW-1185">Reference proteome</keyword>
<reference evidence="1 2" key="1">
    <citation type="submission" date="2014-06" db="EMBL/GenBank/DDBJ databases">
        <authorList>
            <person name="Swart Estienne"/>
        </authorList>
    </citation>
    <scope>NUCLEOTIDE SEQUENCE [LARGE SCALE GENOMIC DNA]</scope>
    <source>
        <strain evidence="1 2">130c</strain>
    </source>
</reference>
<dbReference type="EMBL" id="CCKQ01004172">
    <property type="protein sequence ID" value="CDW75321.1"/>
    <property type="molecule type" value="Genomic_DNA"/>
</dbReference>
<evidence type="ECO:0000313" key="2">
    <source>
        <dbReference type="Proteomes" id="UP000039865"/>
    </source>
</evidence>